<keyword evidence="4" id="KW-1185">Reference proteome</keyword>
<dbReference type="PANTHER" id="PTHR42867">
    <property type="entry name" value="MEMBRANE PROTEIN-RELATED"/>
    <property type="match status" value="1"/>
</dbReference>
<protein>
    <recommendedName>
        <fullName evidence="5">DUF1385 domain-containing protein</fullName>
    </recommendedName>
</protein>
<evidence type="ECO:0000256" key="1">
    <source>
        <dbReference type="SAM" id="MobiDB-lite"/>
    </source>
</evidence>
<dbReference type="PANTHER" id="PTHR42867:SF1">
    <property type="entry name" value="MEMBRANE PROTEIN-RELATED"/>
    <property type="match status" value="1"/>
</dbReference>
<organism evidence="3 4">
    <name type="scientific">Euzebya pacifica</name>
    <dbReference type="NCBI Taxonomy" id="1608957"/>
    <lineage>
        <taxon>Bacteria</taxon>
        <taxon>Bacillati</taxon>
        <taxon>Actinomycetota</taxon>
        <taxon>Nitriliruptoria</taxon>
        <taxon>Euzebyales</taxon>
    </lineage>
</organism>
<gene>
    <name evidence="3" type="ORF">DVS28_a3779</name>
</gene>
<accession>A0A346Y1V4</accession>
<dbReference type="Proteomes" id="UP000264006">
    <property type="component" value="Chromosome"/>
</dbReference>
<feature type="transmembrane region" description="Helical" evidence="2">
    <location>
        <begin position="144"/>
        <end position="163"/>
    </location>
</feature>
<dbReference type="InterPro" id="IPR010787">
    <property type="entry name" value="DUF1385"/>
</dbReference>
<keyword evidence="2" id="KW-1133">Transmembrane helix</keyword>
<dbReference type="Pfam" id="PF07136">
    <property type="entry name" value="DUF1385"/>
    <property type="match status" value="1"/>
</dbReference>
<reference evidence="3 4" key="1">
    <citation type="submission" date="2018-09" db="EMBL/GenBank/DDBJ databases">
        <title>Complete genome sequence of Euzebya sp. DY32-46 isolated from seawater of Pacific Ocean.</title>
        <authorList>
            <person name="Xu L."/>
            <person name="Wu Y.-H."/>
            <person name="Xu X.-W."/>
        </authorList>
    </citation>
    <scope>NUCLEOTIDE SEQUENCE [LARGE SCALE GENOMIC DNA]</scope>
    <source>
        <strain evidence="3 4">DY32-46</strain>
    </source>
</reference>
<evidence type="ECO:0000313" key="4">
    <source>
        <dbReference type="Proteomes" id="UP000264006"/>
    </source>
</evidence>
<feature type="transmembrane region" description="Helical" evidence="2">
    <location>
        <begin position="213"/>
        <end position="232"/>
    </location>
</feature>
<name>A0A346Y1V4_9ACTN</name>
<sequence length="368" mass="39668">MSDTEQDMSDHTSSKTPHQHFYGGQAVMEGVMMRGQKTWAVAVRRPDGTIYLERHPVSDLPQRKPIWTKPMLRGMWGLVDALTIGTRALTISANAAVDDEEQLSKGEMGGSLAIALLAFVGIFIVLPNLGLAAVEEPLGGGDSITFHLVEGVVRLGIFLLYLGGISMLSDIRRVFQYHGGEHKTILAWEHDEPLRAGAIQPYSTKHPRCGTNFLLIVMLLAIVIYTTAGIIFPSPEGANFMAFLGYQVALRVILLPVVAGLAYEVLRLGADQTNPVMRALATPGLWLQKITTKEPDDEQVEVAIRAFEAVVPTAHLAGRTTDLPSPVVWGPDTTTEVVGLPRDEAVVPPPPGVDAVDDSGVDPGSTIA</sequence>
<feature type="region of interest" description="Disordered" evidence="1">
    <location>
        <begin position="1"/>
        <end position="20"/>
    </location>
</feature>
<dbReference type="EMBL" id="CP031165">
    <property type="protein sequence ID" value="AXV08451.1"/>
    <property type="molecule type" value="Genomic_DNA"/>
</dbReference>
<evidence type="ECO:0008006" key="5">
    <source>
        <dbReference type="Google" id="ProtNLM"/>
    </source>
</evidence>
<feature type="region of interest" description="Disordered" evidence="1">
    <location>
        <begin position="342"/>
        <end position="368"/>
    </location>
</feature>
<feature type="transmembrane region" description="Helical" evidence="2">
    <location>
        <begin position="244"/>
        <end position="263"/>
    </location>
</feature>
<keyword evidence="2" id="KW-0812">Transmembrane</keyword>
<proteinExistence type="predicted"/>
<evidence type="ECO:0000256" key="2">
    <source>
        <dbReference type="SAM" id="Phobius"/>
    </source>
</evidence>
<dbReference type="KEGG" id="euz:DVS28_a3779"/>
<feature type="transmembrane region" description="Helical" evidence="2">
    <location>
        <begin position="112"/>
        <end position="132"/>
    </location>
</feature>
<evidence type="ECO:0000313" key="3">
    <source>
        <dbReference type="EMBL" id="AXV08451.1"/>
    </source>
</evidence>
<keyword evidence="2" id="KW-0472">Membrane</keyword>
<dbReference type="AlphaFoldDB" id="A0A346Y1V4"/>